<organism evidence="2 3">
    <name type="scientific">Ralstonia pickettii</name>
    <name type="common">Burkholderia pickettii</name>
    <dbReference type="NCBI Taxonomy" id="329"/>
    <lineage>
        <taxon>Bacteria</taxon>
        <taxon>Pseudomonadati</taxon>
        <taxon>Pseudomonadota</taxon>
        <taxon>Betaproteobacteria</taxon>
        <taxon>Burkholderiales</taxon>
        <taxon>Burkholderiaceae</taxon>
        <taxon>Ralstonia</taxon>
    </lineage>
</organism>
<protein>
    <submittedName>
        <fullName evidence="2">Glyoxalase</fullName>
    </submittedName>
</protein>
<dbReference type="InterPro" id="IPR029068">
    <property type="entry name" value="Glyas_Bleomycin-R_OHBP_Dase"/>
</dbReference>
<evidence type="ECO:0000313" key="2">
    <source>
        <dbReference type="EMBL" id="PLC43489.1"/>
    </source>
</evidence>
<accession>A0A2N4TV07</accession>
<dbReference type="SUPFAM" id="SSF54593">
    <property type="entry name" value="Glyoxalase/Bleomycin resistance protein/Dihydroxybiphenyl dioxygenase"/>
    <property type="match status" value="1"/>
</dbReference>
<name>A0A2N4TV07_RALPI</name>
<dbReference type="AlphaFoldDB" id="A0A2N4TV07"/>
<gene>
    <name evidence="2" type="ORF">C0Q88_01845</name>
</gene>
<dbReference type="Proteomes" id="UP000234456">
    <property type="component" value="Unassembled WGS sequence"/>
</dbReference>
<dbReference type="InterPro" id="IPR004360">
    <property type="entry name" value="Glyas_Fos-R_dOase_dom"/>
</dbReference>
<dbReference type="Gene3D" id="3.30.720.120">
    <property type="match status" value="1"/>
</dbReference>
<dbReference type="EMBL" id="PKQE01000001">
    <property type="protein sequence ID" value="PLC43489.1"/>
    <property type="molecule type" value="Genomic_DNA"/>
</dbReference>
<reference evidence="2 3" key="1">
    <citation type="submission" date="2017-12" db="EMBL/GenBank/DDBJ databases">
        <title>Draft genome sequence of Ralstonia pickettii 52.</title>
        <authorList>
            <person name="Zheng B."/>
        </authorList>
    </citation>
    <scope>NUCLEOTIDE SEQUENCE [LARGE SCALE GENOMIC DNA]</scope>
    <source>
        <strain evidence="2 3">52</strain>
    </source>
</reference>
<evidence type="ECO:0000259" key="1">
    <source>
        <dbReference type="PROSITE" id="PS51819"/>
    </source>
</evidence>
<dbReference type="PANTHER" id="PTHR34109">
    <property type="entry name" value="BNAUNNG04460D PROTEIN-RELATED"/>
    <property type="match status" value="1"/>
</dbReference>
<sequence>MAVQPIPEGYHSVTPYLSIKGAARAIDFYKQAFGATEIMRMNGPNGTIAHAEIRIGNSPIMLADEFPNMACASPDTLQSTSVGLMIYVPNVDTVFANALKAGGTEVRPVVDQFYGDRSGTLKDPFGHVWTVSTHVEDVAPDEMAKRMEKWTKDQAAASA</sequence>
<feature type="domain" description="VOC" evidence="1">
    <location>
        <begin position="9"/>
        <end position="134"/>
    </location>
</feature>
<dbReference type="RefSeq" id="WP_102064125.1">
    <property type="nucleotide sequence ID" value="NZ_PKQE01000001.1"/>
</dbReference>
<dbReference type="Gene3D" id="3.30.720.110">
    <property type="match status" value="1"/>
</dbReference>
<dbReference type="InterPro" id="IPR037523">
    <property type="entry name" value="VOC_core"/>
</dbReference>
<dbReference type="PANTHER" id="PTHR34109:SF1">
    <property type="entry name" value="VOC DOMAIN-CONTAINING PROTEIN"/>
    <property type="match status" value="1"/>
</dbReference>
<dbReference type="Pfam" id="PF00903">
    <property type="entry name" value="Glyoxalase"/>
    <property type="match status" value="1"/>
</dbReference>
<dbReference type="PROSITE" id="PS51819">
    <property type="entry name" value="VOC"/>
    <property type="match status" value="1"/>
</dbReference>
<dbReference type="CDD" id="cd07246">
    <property type="entry name" value="VOC_like"/>
    <property type="match status" value="1"/>
</dbReference>
<proteinExistence type="predicted"/>
<comment type="caution">
    <text evidence="2">The sequence shown here is derived from an EMBL/GenBank/DDBJ whole genome shotgun (WGS) entry which is preliminary data.</text>
</comment>
<evidence type="ECO:0000313" key="3">
    <source>
        <dbReference type="Proteomes" id="UP000234456"/>
    </source>
</evidence>
<dbReference type="OrthoDB" id="9795306at2"/>